<dbReference type="GO" id="GO:0034204">
    <property type="term" value="P:lipid translocation"/>
    <property type="evidence" value="ECO:0007669"/>
    <property type="project" value="TreeGrafter"/>
</dbReference>
<dbReference type="EMBL" id="CP001034">
    <property type="protein sequence ID" value="ACB85920.1"/>
    <property type="molecule type" value="Genomic_DNA"/>
</dbReference>
<evidence type="ECO:0000256" key="8">
    <source>
        <dbReference type="HAMAP-Rule" id="MF_02078"/>
    </source>
</evidence>
<evidence type="ECO:0000313" key="11">
    <source>
        <dbReference type="Proteomes" id="UP000001683"/>
    </source>
</evidence>
<comment type="pathway">
    <text evidence="8">Cell wall biogenesis; peptidoglycan biosynthesis.</text>
</comment>
<keyword evidence="8 9" id="KW-0813">Transport</keyword>
<dbReference type="GO" id="GO:0071555">
    <property type="term" value="P:cell wall organization"/>
    <property type="evidence" value="ECO:0007669"/>
    <property type="project" value="UniProtKB-UniRule"/>
</dbReference>
<keyword evidence="11" id="KW-1185">Reference proteome</keyword>
<evidence type="ECO:0000256" key="1">
    <source>
        <dbReference type="ARBA" id="ARBA00004651"/>
    </source>
</evidence>
<comment type="subcellular location">
    <subcellularLocation>
        <location evidence="1 8">Cell membrane</location>
        <topology evidence="1 8">Multi-pass membrane protein</topology>
    </subcellularLocation>
</comment>
<dbReference type="PIRSF" id="PIRSF002869">
    <property type="entry name" value="MviN"/>
    <property type="match status" value="1"/>
</dbReference>
<feature type="transmembrane region" description="Helical" evidence="8">
    <location>
        <begin position="90"/>
        <end position="109"/>
    </location>
</feature>
<keyword evidence="5 8" id="KW-0573">Peptidoglycan synthesis</keyword>
<evidence type="ECO:0000256" key="7">
    <source>
        <dbReference type="ARBA" id="ARBA00023136"/>
    </source>
</evidence>
<dbReference type="Proteomes" id="UP000001683">
    <property type="component" value="Chromosome"/>
</dbReference>
<organism evidence="10 11">
    <name type="scientific">Natranaerobius thermophilus (strain ATCC BAA-1301 / DSM 18059 / JW/NM-WN-LF)</name>
    <dbReference type="NCBI Taxonomy" id="457570"/>
    <lineage>
        <taxon>Bacteria</taxon>
        <taxon>Bacillati</taxon>
        <taxon>Bacillota</taxon>
        <taxon>Clostridia</taxon>
        <taxon>Natranaerobiales</taxon>
        <taxon>Natranaerobiaceae</taxon>
        <taxon>Natranaerobius</taxon>
    </lineage>
</organism>
<evidence type="ECO:0000256" key="6">
    <source>
        <dbReference type="ARBA" id="ARBA00022989"/>
    </source>
</evidence>
<feature type="transmembrane region" description="Helical" evidence="8">
    <location>
        <begin position="381"/>
        <end position="401"/>
    </location>
</feature>
<proteinExistence type="inferred from homology"/>
<dbReference type="CDD" id="cd13123">
    <property type="entry name" value="MATE_MurJ_like"/>
    <property type="match status" value="1"/>
</dbReference>
<dbReference type="AlphaFoldDB" id="B2A0P0"/>
<feature type="transmembrane region" description="Helical" evidence="8">
    <location>
        <begin position="129"/>
        <end position="151"/>
    </location>
</feature>
<dbReference type="RefSeq" id="WP_012448770.1">
    <property type="nucleotide sequence ID" value="NC_010718.1"/>
</dbReference>
<dbReference type="UniPathway" id="UPA00219"/>
<evidence type="ECO:0000256" key="4">
    <source>
        <dbReference type="ARBA" id="ARBA00022960"/>
    </source>
</evidence>
<keyword evidence="2 8" id="KW-1003">Cell membrane</keyword>
<dbReference type="HAMAP" id="MF_02078">
    <property type="entry name" value="MurJ_MviN"/>
    <property type="match status" value="1"/>
</dbReference>
<comment type="function">
    <text evidence="8 9">Involved in peptidoglycan biosynthesis. Transports lipid-linked peptidoglycan precursors from the inner to the outer leaflet of the cytoplasmic membrane.</text>
</comment>
<dbReference type="InterPro" id="IPR004268">
    <property type="entry name" value="MurJ"/>
</dbReference>
<feature type="transmembrane region" description="Helical" evidence="8">
    <location>
        <begin position="158"/>
        <end position="179"/>
    </location>
</feature>
<dbReference type="GO" id="GO:0005886">
    <property type="term" value="C:plasma membrane"/>
    <property type="evidence" value="ECO:0007669"/>
    <property type="project" value="UniProtKB-SubCell"/>
</dbReference>
<feature type="transmembrane region" description="Helical" evidence="8">
    <location>
        <begin position="407"/>
        <end position="426"/>
    </location>
</feature>
<dbReference type="STRING" id="457570.Nther_2355"/>
<keyword evidence="3 8" id="KW-0812">Transmembrane</keyword>
<feature type="transmembrane region" description="Helical" evidence="8">
    <location>
        <begin position="447"/>
        <end position="465"/>
    </location>
</feature>
<comment type="similarity">
    <text evidence="8 9">Belongs to the MurJ/MviN family.</text>
</comment>
<keyword evidence="4 8" id="KW-0133">Cell shape</keyword>
<evidence type="ECO:0000256" key="5">
    <source>
        <dbReference type="ARBA" id="ARBA00022984"/>
    </source>
</evidence>
<dbReference type="eggNOG" id="COG0728">
    <property type="taxonomic scope" value="Bacteria"/>
</dbReference>
<feature type="transmembrane region" description="Helical" evidence="8">
    <location>
        <begin position="307"/>
        <end position="328"/>
    </location>
</feature>
<dbReference type="NCBIfam" id="TIGR01695">
    <property type="entry name" value="murJ_mviN"/>
    <property type="match status" value="1"/>
</dbReference>
<sequence length="514" mass="56409">MTLNRGQAIKAAGAMTIVSLLSKVFGFLREMALAREFGATFETDAFLIAIMIPQILFASLGASIATTFIPLYTEARLDNKHEVNSFVSTFFKIMVGLSSIIVTVALLFTPQLISVISPGFTGEVRELSILLTRIMLPVIVFLAAGGVLKGILHSHNEFLIPVSVGVFQNVIIIAFILILGPTYGIEMVTVGSLIGFSMNFFILYPKARKLKVPLIDKLKPFHPLVKRSFYLMLPILFGNMVLQLNKLVDRMLASNLEEGSISALNYASKIFTLPHGIFVMAVATVLYPSFSQFAAKGNVNRVKETMVSGLSSLVFLILPMMIGALVLREPIIRVLFERGEFDATATERTAFALFFYSLGMLSISLREIINRVFYSYQDTKTPIRIATISVFINIGLNFLLVGPLGHGGLAFATSISMTIGVVLLFISVRRFLGPFGLRSFTVNGLKMLLAAGTMGTILYGVNLILPEGTAAIWRLVIPTIFGGSAYLAICRALQVEEMDIAKDMLIKALNRFRK</sequence>
<evidence type="ECO:0000256" key="9">
    <source>
        <dbReference type="PIRNR" id="PIRNR002869"/>
    </source>
</evidence>
<feature type="transmembrane region" description="Helical" evidence="8">
    <location>
        <begin position="45"/>
        <end position="69"/>
    </location>
</feature>
<dbReference type="GO" id="GO:0015648">
    <property type="term" value="F:lipid-linked peptidoglycan transporter activity"/>
    <property type="evidence" value="ECO:0007669"/>
    <property type="project" value="UniProtKB-UniRule"/>
</dbReference>
<dbReference type="HOGENOM" id="CLU_006797_4_1_9"/>
<evidence type="ECO:0000256" key="2">
    <source>
        <dbReference type="ARBA" id="ARBA00022475"/>
    </source>
</evidence>
<reference evidence="10 11" key="2">
    <citation type="journal article" date="2011" name="J. Bacteriol.">
        <title>Complete genome sequence of the anaerobic, halophilic alkalithermophile Natranaerobius thermophilus JW/NM-WN-LF.</title>
        <authorList>
            <person name="Zhao B."/>
            <person name="Mesbah N.M."/>
            <person name="Dalin E."/>
            <person name="Goodwin L."/>
            <person name="Nolan M."/>
            <person name="Pitluck S."/>
            <person name="Chertkov O."/>
            <person name="Brettin T.S."/>
            <person name="Han J."/>
            <person name="Larimer F.W."/>
            <person name="Land M.L."/>
            <person name="Hauser L."/>
            <person name="Kyrpides N."/>
            <person name="Wiegel J."/>
        </authorList>
    </citation>
    <scope>NUCLEOTIDE SEQUENCE [LARGE SCALE GENOMIC DNA]</scope>
    <source>
        <strain evidence="11">ATCC BAA-1301 / DSM 18059 / JW/NM-WN-LF</strain>
    </source>
</reference>
<protein>
    <recommendedName>
        <fullName evidence="8">Probable lipid II flippase MurJ</fullName>
    </recommendedName>
</protein>
<feature type="transmembrane region" description="Helical" evidence="8">
    <location>
        <begin position="185"/>
        <end position="204"/>
    </location>
</feature>
<dbReference type="GO" id="GO:0008360">
    <property type="term" value="P:regulation of cell shape"/>
    <property type="evidence" value="ECO:0007669"/>
    <property type="project" value="UniProtKB-UniRule"/>
</dbReference>
<feature type="transmembrane region" description="Helical" evidence="8">
    <location>
        <begin position="348"/>
        <end position="369"/>
    </location>
</feature>
<accession>B2A0P0</accession>
<feature type="transmembrane region" description="Helical" evidence="8">
    <location>
        <begin position="224"/>
        <end position="244"/>
    </location>
</feature>
<dbReference type="KEGG" id="nth:Nther_2355"/>
<dbReference type="Pfam" id="PF03023">
    <property type="entry name" value="MurJ"/>
    <property type="match status" value="1"/>
</dbReference>
<dbReference type="GO" id="GO:0009252">
    <property type="term" value="P:peptidoglycan biosynthetic process"/>
    <property type="evidence" value="ECO:0007669"/>
    <property type="project" value="UniProtKB-UniRule"/>
</dbReference>
<reference evidence="10 11" key="1">
    <citation type="submission" date="2008-04" db="EMBL/GenBank/DDBJ databases">
        <title>Complete sequence of chromosome of Natranaerobius thermophilus JW/NM-WN-LF.</title>
        <authorList>
            <consortium name="US DOE Joint Genome Institute"/>
            <person name="Copeland A."/>
            <person name="Lucas S."/>
            <person name="Lapidus A."/>
            <person name="Glavina del Rio T."/>
            <person name="Dalin E."/>
            <person name="Tice H."/>
            <person name="Bruce D."/>
            <person name="Goodwin L."/>
            <person name="Pitluck S."/>
            <person name="Chertkov O."/>
            <person name="Brettin T."/>
            <person name="Detter J.C."/>
            <person name="Han C."/>
            <person name="Kuske C.R."/>
            <person name="Schmutz J."/>
            <person name="Larimer F."/>
            <person name="Land M."/>
            <person name="Hauser L."/>
            <person name="Kyrpides N."/>
            <person name="Lykidis A."/>
            <person name="Mesbah N.M."/>
            <person name="Wiegel J."/>
        </authorList>
    </citation>
    <scope>NUCLEOTIDE SEQUENCE [LARGE SCALE GENOMIC DNA]</scope>
    <source>
        <strain evidence="11">ATCC BAA-1301 / DSM 18059 / JW/NM-WN-LF</strain>
    </source>
</reference>
<dbReference type="PRINTS" id="PR01806">
    <property type="entry name" value="VIRFACTRMVIN"/>
</dbReference>
<evidence type="ECO:0000256" key="3">
    <source>
        <dbReference type="ARBA" id="ARBA00022692"/>
    </source>
</evidence>
<evidence type="ECO:0000313" key="10">
    <source>
        <dbReference type="EMBL" id="ACB85920.1"/>
    </source>
</evidence>
<feature type="transmembrane region" description="Helical" evidence="8">
    <location>
        <begin position="471"/>
        <end position="489"/>
    </location>
</feature>
<keyword evidence="7 8" id="KW-0472">Membrane</keyword>
<dbReference type="InParanoid" id="B2A0P0"/>
<gene>
    <name evidence="8" type="primary">murJ</name>
    <name evidence="10" type="ordered locus">Nther_2355</name>
</gene>
<feature type="transmembrane region" description="Helical" evidence="8">
    <location>
        <begin position="264"/>
        <end position="287"/>
    </location>
</feature>
<dbReference type="OrthoDB" id="9804143at2"/>
<dbReference type="InterPro" id="IPR051050">
    <property type="entry name" value="Lipid_II_flippase_MurJ/MviN"/>
</dbReference>
<dbReference type="PANTHER" id="PTHR47019:SF1">
    <property type="entry name" value="LIPID II FLIPPASE MURJ"/>
    <property type="match status" value="1"/>
</dbReference>
<keyword evidence="8 9" id="KW-0961">Cell wall biogenesis/degradation</keyword>
<dbReference type="PANTHER" id="PTHR47019">
    <property type="entry name" value="LIPID II FLIPPASE MURJ"/>
    <property type="match status" value="1"/>
</dbReference>
<name>B2A0P0_NATTJ</name>
<keyword evidence="6 8" id="KW-1133">Transmembrane helix</keyword>